<feature type="domain" description="BTB" evidence="2">
    <location>
        <begin position="29"/>
        <end position="147"/>
    </location>
</feature>
<comment type="caution">
    <text evidence="3">The sequence shown here is derived from an EMBL/GenBank/DDBJ whole genome shotgun (WGS) entry which is preliminary data.</text>
</comment>
<evidence type="ECO:0000313" key="4">
    <source>
        <dbReference type="Proteomes" id="UP000469558"/>
    </source>
</evidence>
<dbReference type="InterPro" id="IPR011333">
    <property type="entry name" value="SKP1/BTB/POZ_sf"/>
</dbReference>
<dbReference type="InterPro" id="IPR000210">
    <property type="entry name" value="BTB/POZ_dom"/>
</dbReference>
<gene>
    <name evidence="3" type="ORF">LSUE1_G007023</name>
</gene>
<reference evidence="3 4" key="1">
    <citation type="submission" date="2018-05" db="EMBL/GenBank/DDBJ databases">
        <title>Genome sequencing and assembly of the regulated plant pathogen Lachnellula willkommii and related sister species for the development of diagnostic species identification markers.</title>
        <authorList>
            <person name="Giroux E."/>
            <person name="Bilodeau G."/>
        </authorList>
    </citation>
    <scope>NUCLEOTIDE SEQUENCE [LARGE SCALE GENOMIC DNA]</scope>
    <source>
        <strain evidence="3 4">CBS 268.59</strain>
    </source>
</reference>
<accession>A0A8T9C925</accession>
<proteinExistence type="predicted"/>
<sequence>MAPQAKRQKTGPASPASQPIIFQSPGLQPDVRLTVFHTEFHVHSVLLKLHSAFFRKFLDSPDKAPAVDQVVNRSVAAPASITPTRFKYEWITEIEAEGTWHLIAARYGQNEPLDPSALKSRKDMKNDMGVFEKLLSAIYLQPYSISNRGELEDLVESADYHCALPVLSRTLDAAFLRSPHFVSEIRLYPCSTLVLAAKLRNAVLFRESMIWISGAISGSHNTSKMLEDLKDYPKLQKIARNVRDDLSNKVLESQTNLHRISMKHSGERLDSMLKDAAYSTCIDEDGHDSGHFSLPRYFRYLYERTSDALESDEPEEPDVDVANLASKVLENKLLLKSHSL</sequence>
<evidence type="ECO:0000259" key="2">
    <source>
        <dbReference type="PROSITE" id="PS50097"/>
    </source>
</evidence>
<dbReference type="AlphaFoldDB" id="A0A8T9C925"/>
<name>A0A8T9C925_9HELO</name>
<evidence type="ECO:0000256" key="1">
    <source>
        <dbReference type="SAM" id="MobiDB-lite"/>
    </source>
</evidence>
<protein>
    <recommendedName>
        <fullName evidence="2">BTB domain-containing protein</fullName>
    </recommendedName>
</protein>
<dbReference type="SUPFAM" id="SSF54695">
    <property type="entry name" value="POZ domain"/>
    <property type="match status" value="1"/>
</dbReference>
<evidence type="ECO:0000313" key="3">
    <source>
        <dbReference type="EMBL" id="TVY80280.1"/>
    </source>
</evidence>
<dbReference type="Proteomes" id="UP000469558">
    <property type="component" value="Unassembled WGS sequence"/>
</dbReference>
<dbReference type="Gene3D" id="3.30.710.10">
    <property type="entry name" value="Potassium Channel Kv1.1, Chain A"/>
    <property type="match status" value="1"/>
</dbReference>
<dbReference type="EMBL" id="QGMK01000718">
    <property type="protein sequence ID" value="TVY80280.1"/>
    <property type="molecule type" value="Genomic_DNA"/>
</dbReference>
<feature type="region of interest" description="Disordered" evidence="1">
    <location>
        <begin position="1"/>
        <end position="21"/>
    </location>
</feature>
<organism evidence="3 4">
    <name type="scientific">Lachnellula suecica</name>
    <dbReference type="NCBI Taxonomy" id="602035"/>
    <lineage>
        <taxon>Eukaryota</taxon>
        <taxon>Fungi</taxon>
        <taxon>Dikarya</taxon>
        <taxon>Ascomycota</taxon>
        <taxon>Pezizomycotina</taxon>
        <taxon>Leotiomycetes</taxon>
        <taxon>Helotiales</taxon>
        <taxon>Lachnaceae</taxon>
        <taxon>Lachnellula</taxon>
    </lineage>
</organism>
<dbReference type="PROSITE" id="PS50097">
    <property type="entry name" value="BTB"/>
    <property type="match status" value="1"/>
</dbReference>
<dbReference type="OrthoDB" id="2129688at2759"/>
<keyword evidence="4" id="KW-1185">Reference proteome</keyword>